<name>A0ABN2HRV3_9MICO</name>
<dbReference type="RefSeq" id="WP_344069296.1">
    <property type="nucleotide sequence ID" value="NZ_BAAAPL010000001.1"/>
</dbReference>
<proteinExistence type="predicted"/>
<evidence type="ECO:0000313" key="2">
    <source>
        <dbReference type="Proteomes" id="UP001501690"/>
    </source>
</evidence>
<organism evidence="1 2">
    <name type="scientific">Microbacterium sediminicola</name>
    <dbReference type="NCBI Taxonomy" id="415210"/>
    <lineage>
        <taxon>Bacteria</taxon>
        <taxon>Bacillati</taxon>
        <taxon>Actinomycetota</taxon>
        <taxon>Actinomycetes</taxon>
        <taxon>Micrococcales</taxon>
        <taxon>Microbacteriaceae</taxon>
        <taxon>Microbacterium</taxon>
    </lineage>
</organism>
<dbReference type="EMBL" id="BAAAPL010000001">
    <property type="protein sequence ID" value="GAA1692387.1"/>
    <property type="molecule type" value="Genomic_DNA"/>
</dbReference>
<evidence type="ECO:0000313" key="1">
    <source>
        <dbReference type="EMBL" id="GAA1692387.1"/>
    </source>
</evidence>
<reference evidence="1 2" key="1">
    <citation type="journal article" date="2019" name="Int. J. Syst. Evol. Microbiol.">
        <title>The Global Catalogue of Microorganisms (GCM) 10K type strain sequencing project: providing services to taxonomists for standard genome sequencing and annotation.</title>
        <authorList>
            <consortium name="The Broad Institute Genomics Platform"/>
            <consortium name="The Broad Institute Genome Sequencing Center for Infectious Disease"/>
            <person name="Wu L."/>
            <person name="Ma J."/>
        </authorList>
    </citation>
    <scope>NUCLEOTIDE SEQUENCE [LARGE SCALE GENOMIC DNA]</scope>
    <source>
        <strain evidence="1 2">JCM 15577</strain>
    </source>
</reference>
<sequence>MTETLIDALTAWWGPGLGPDGISAISKAPPEHWLAFAEHLESQHHLGSSRPVNLQAYCATNSRPDELYSPDLLPLAGARVRALALLVGEVAVLDPLHPLLMSIRASQADSWTEPPSSSELASVLGTIVELAPLERLGAVRYFRPPSSADFAEHTVSAWQAMNEIAEDQLDWRWMTDPKGVRGDASKTLAAMEVVHSIAIARQVAPNGAIHIGTPLERSVIERLVETQGTGGENRRAMRDFSVLPIPVLIPDSSTVAVARQSDAYVGFRQELTRAMQIVHAIPNSDESWLATAREVMSDELESASRVLSKQVNKAGFLSTIRRAGRTFGFAGLGAAGGQLMGGNLVAASASAAISGVAAALTEYLLMRPSSISQRAVLETYSMFGPARD</sequence>
<gene>
    <name evidence="1" type="ORF">GCM10009808_06870</name>
</gene>
<protein>
    <submittedName>
        <fullName evidence="1">Uncharacterized protein</fullName>
    </submittedName>
</protein>
<comment type="caution">
    <text evidence="1">The sequence shown here is derived from an EMBL/GenBank/DDBJ whole genome shotgun (WGS) entry which is preliminary data.</text>
</comment>
<dbReference type="Proteomes" id="UP001501690">
    <property type="component" value="Unassembled WGS sequence"/>
</dbReference>
<accession>A0ABN2HRV3</accession>
<keyword evidence="2" id="KW-1185">Reference proteome</keyword>